<comment type="function">
    <text evidence="1">Involved in the modulation of the specificity of the ClpAP-mediated ATP-dependent protein degradation.</text>
</comment>
<comment type="subunit">
    <text evidence="1">Binds to the N-terminal domain of the chaperone ClpA.</text>
</comment>
<dbReference type="EMBL" id="MUYU01000006">
    <property type="protein sequence ID" value="OOS25763.1"/>
    <property type="molecule type" value="Genomic_DNA"/>
</dbReference>
<evidence type="ECO:0000313" key="4">
    <source>
        <dbReference type="Proteomes" id="UP000189800"/>
    </source>
</evidence>
<dbReference type="InterPro" id="IPR003769">
    <property type="entry name" value="ClpS_core"/>
</dbReference>
<keyword evidence="3" id="KW-0378">Hydrolase</keyword>
<comment type="similarity">
    <text evidence="1">Belongs to the ClpS family.</text>
</comment>
<evidence type="ECO:0000313" key="3">
    <source>
        <dbReference type="EMBL" id="OOS25763.1"/>
    </source>
</evidence>
<keyword evidence="4" id="KW-1185">Reference proteome</keyword>
<dbReference type="Gene3D" id="3.30.1390.10">
    <property type="match status" value="1"/>
</dbReference>
<dbReference type="OrthoDB" id="9796121at2"/>
<gene>
    <name evidence="1" type="primary">clpS</name>
    <name evidence="3" type="ORF">B0680_02840</name>
</gene>
<comment type="caution">
    <text evidence="3">The sequence shown here is derived from an EMBL/GenBank/DDBJ whole genome shotgun (WGS) entry which is preliminary data.</text>
</comment>
<sequence length="113" mass="13002">MMNKIFASGDEHSQSDISVGVITQTKPMTARPQMYAVVMHNDNYTTMEFVVFVLVEIFEHDMDEAYRLMMQIHETGRAVVAILPFDIAEMKVDEVNELAEQEEYPLLTTIEKL</sequence>
<organism evidence="3 4">
    <name type="scientific">Moraxella pluranimalium</name>
    <dbReference type="NCBI Taxonomy" id="470453"/>
    <lineage>
        <taxon>Bacteria</taxon>
        <taxon>Pseudomonadati</taxon>
        <taxon>Pseudomonadota</taxon>
        <taxon>Gammaproteobacteria</taxon>
        <taxon>Moraxellales</taxon>
        <taxon>Moraxellaceae</taxon>
        <taxon>Moraxella</taxon>
    </lineage>
</organism>
<evidence type="ECO:0000259" key="2">
    <source>
        <dbReference type="Pfam" id="PF02617"/>
    </source>
</evidence>
<dbReference type="PANTHER" id="PTHR33473:SF19">
    <property type="entry name" value="ATP-DEPENDENT CLP PROTEASE ADAPTER PROTEIN CLPS"/>
    <property type="match status" value="1"/>
</dbReference>
<dbReference type="GO" id="GO:0008233">
    <property type="term" value="F:peptidase activity"/>
    <property type="evidence" value="ECO:0007669"/>
    <property type="project" value="UniProtKB-KW"/>
</dbReference>
<name>A0A1T0CTU6_9GAMM</name>
<proteinExistence type="inferred from homology"/>
<accession>A0A1T0CTU6</accession>
<dbReference type="PANTHER" id="PTHR33473">
    <property type="entry name" value="ATP-DEPENDENT CLP PROTEASE ADAPTER PROTEIN CLPS1, CHLOROPLASTIC"/>
    <property type="match status" value="1"/>
</dbReference>
<dbReference type="HAMAP" id="MF_00302">
    <property type="entry name" value="ClpS"/>
    <property type="match status" value="1"/>
</dbReference>
<dbReference type="GO" id="GO:0030163">
    <property type="term" value="P:protein catabolic process"/>
    <property type="evidence" value="ECO:0007669"/>
    <property type="project" value="InterPro"/>
</dbReference>
<dbReference type="SUPFAM" id="SSF54736">
    <property type="entry name" value="ClpS-like"/>
    <property type="match status" value="1"/>
</dbReference>
<feature type="domain" description="Adaptor protein ClpS core" evidence="2">
    <location>
        <begin position="31"/>
        <end position="108"/>
    </location>
</feature>
<dbReference type="AlphaFoldDB" id="A0A1T0CTU6"/>
<dbReference type="InterPro" id="IPR022935">
    <property type="entry name" value="ClpS"/>
</dbReference>
<dbReference type="InterPro" id="IPR014719">
    <property type="entry name" value="Ribosomal_bL12_C/ClpS-like"/>
</dbReference>
<keyword evidence="3" id="KW-0645">Protease</keyword>
<dbReference type="STRING" id="470453.B0680_02840"/>
<reference evidence="3 4" key="1">
    <citation type="submission" date="2017-02" db="EMBL/GenBank/DDBJ databases">
        <title>Draft genome sequence of Moraxella pluranimalium CCUG 54913T type strain.</title>
        <authorList>
            <person name="Salva-Serra F."/>
            <person name="Engstrom-Jakobsson H."/>
            <person name="Thorell K."/>
            <person name="Jaen-Luchoro D."/>
            <person name="Gonzales-Siles L."/>
            <person name="Karlsson R."/>
            <person name="Yazdan S."/>
            <person name="Boulund F."/>
            <person name="Johnning A."/>
            <person name="Engstrand L."/>
            <person name="Kristiansson E."/>
            <person name="Moore E."/>
        </authorList>
    </citation>
    <scope>NUCLEOTIDE SEQUENCE [LARGE SCALE GENOMIC DNA]</scope>
    <source>
        <strain evidence="3 4">CCUG 54913</strain>
    </source>
</reference>
<dbReference type="Proteomes" id="UP000189800">
    <property type="component" value="Unassembled WGS sequence"/>
</dbReference>
<protein>
    <recommendedName>
        <fullName evidence="1">ATP-dependent Clp protease adapter protein ClpS</fullName>
    </recommendedName>
</protein>
<dbReference type="GO" id="GO:0006508">
    <property type="term" value="P:proteolysis"/>
    <property type="evidence" value="ECO:0007669"/>
    <property type="project" value="UniProtKB-UniRule"/>
</dbReference>
<dbReference type="FunFam" id="3.30.1390.10:FF:000002">
    <property type="entry name" value="ATP-dependent Clp protease adapter protein ClpS"/>
    <property type="match status" value="1"/>
</dbReference>
<dbReference type="Pfam" id="PF02617">
    <property type="entry name" value="ClpS"/>
    <property type="match status" value="1"/>
</dbReference>
<evidence type="ECO:0000256" key="1">
    <source>
        <dbReference type="HAMAP-Rule" id="MF_00302"/>
    </source>
</evidence>